<sequence length="644" mass="68950">MLLQCLLLAAVAVSHATSTLGDEADVALSYLRKHKAETEKALLEIVAIPSVSALPEHAQDVRRAAEWVRARLAVIGFEDARVLESAAAPAVYAQWLHAPAGAPTLLLYAHADVQPAAPGLPWRRHPFEPWVEVGAIFGRGAQDDKGGLITALAALEACLKGAGRLPVNVKVFVEGEEEIGSPGLADLLRRHSALLAADFVISTDSGQVSEAQGGILLGLRGMAAFEVEARTLAADVHSGLYGGSVANSLHALAEFVAGLHLPNGSVAIPGFYDGVRPITEQDKADIAAFPYNAEDELAQLGATAHTGEEGFNTLERQWLRPTCDVVGMWGGFTEEGIKTIVPAVGRAKFACRLVSDQAPEAVLQAAQRYVEGLRMPGVTLVFQRLSFFAVPYDMPRDTPANKAAAKVLEDVLGTKPLYFRMGGSIPAAAAMREALGIYTTGFGFGLPTDGIHGPNERYLLSQMHMGSRACSNTRLEELPVEVLQQVSEHLPSLQAVKLPVVSRRFKAALTQPFWTTIDSDLMSKLWRGMQPGHNASCGAMSWLRSQGAVIESVDFVGAWRYGVRQASEYGGQTCRASSAWRWSATVMAQHRRSALSVVGNVGGPGQRIWKVFWAALLTMGLTSIDDLNELSSTSDDSGDDEIAG</sequence>
<keyword evidence="2" id="KW-0479">Metal-binding</keyword>
<dbReference type="InterPro" id="IPR001810">
    <property type="entry name" value="F-box_dom"/>
</dbReference>
<dbReference type="AlphaFoldDB" id="A0AAW1QUM2"/>
<dbReference type="SMART" id="SM00256">
    <property type="entry name" value="FBOX"/>
    <property type="match status" value="1"/>
</dbReference>
<reference evidence="6 7" key="1">
    <citation type="journal article" date="2024" name="Nat. Commun.">
        <title>Phylogenomics reveals the evolutionary origins of lichenization in chlorophyte algae.</title>
        <authorList>
            <person name="Puginier C."/>
            <person name="Libourel C."/>
            <person name="Otte J."/>
            <person name="Skaloud P."/>
            <person name="Haon M."/>
            <person name="Grisel S."/>
            <person name="Petersen M."/>
            <person name="Berrin J.G."/>
            <person name="Delaux P.M."/>
            <person name="Dal Grande F."/>
            <person name="Keller J."/>
        </authorList>
    </citation>
    <scope>NUCLEOTIDE SEQUENCE [LARGE SCALE GENOMIC DNA]</scope>
    <source>
        <strain evidence="6 7">SAG 245.80</strain>
    </source>
</reference>
<accession>A0AAW1QUM2</accession>
<protein>
    <recommendedName>
        <fullName evidence="5">F-box domain-containing protein</fullName>
    </recommendedName>
</protein>
<feature type="domain" description="F-box" evidence="5">
    <location>
        <begin position="472"/>
        <end position="529"/>
    </location>
</feature>
<evidence type="ECO:0000259" key="5">
    <source>
        <dbReference type="PROSITE" id="PS50181"/>
    </source>
</evidence>
<dbReference type="GO" id="GO:0006508">
    <property type="term" value="P:proteolysis"/>
    <property type="evidence" value="ECO:0007669"/>
    <property type="project" value="UniProtKB-KW"/>
</dbReference>
<keyword evidence="3" id="KW-0378">Hydrolase</keyword>
<dbReference type="InterPro" id="IPR036047">
    <property type="entry name" value="F-box-like_dom_sf"/>
</dbReference>
<dbReference type="GO" id="GO:0008233">
    <property type="term" value="F:peptidase activity"/>
    <property type="evidence" value="ECO:0007669"/>
    <property type="project" value="UniProtKB-KW"/>
</dbReference>
<dbReference type="PROSITE" id="PS50181">
    <property type="entry name" value="FBOX"/>
    <property type="match status" value="1"/>
</dbReference>
<dbReference type="InterPro" id="IPR011650">
    <property type="entry name" value="Peptidase_M20_dimer"/>
</dbReference>
<dbReference type="PANTHER" id="PTHR43270:SF12">
    <property type="entry name" value="SUCCINYL-DIAMINOPIMELATE DESUCCINYLASE"/>
    <property type="match status" value="1"/>
</dbReference>
<dbReference type="PANTHER" id="PTHR43270">
    <property type="entry name" value="BETA-ALA-HIS DIPEPTIDASE"/>
    <property type="match status" value="1"/>
</dbReference>
<keyword evidence="1" id="KW-0645">Protease</keyword>
<keyword evidence="7" id="KW-1185">Reference proteome</keyword>
<proteinExistence type="predicted"/>
<dbReference type="Gene3D" id="3.30.70.360">
    <property type="match status" value="1"/>
</dbReference>
<dbReference type="NCBIfam" id="NF006579">
    <property type="entry name" value="PRK09104.1"/>
    <property type="match status" value="1"/>
</dbReference>
<evidence type="ECO:0000256" key="1">
    <source>
        <dbReference type="ARBA" id="ARBA00022670"/>
    </source>
</evidence>
<dbReference type="Gene3D" id="3.40.630.10">
    <property type="entry name" value="Zn peptidases"/>
    <property type="match status" value="1"/>
</dbReference>
<dbReference type="InterPro" id="IPR051458">
    <property type="entry name" value="Cyt/Met_Dipeptidase"/>
</dbReference>
<dbReference type="Pfam" id="PF07687">
    <property type="entry name" value="M20_dimer"/>
    <property type="match status" value="1"/>
</dbReference>
<evidence type="ECO:0000313" key="7">
    <source>
        <dbReference type="Proteomes" id="UP001445335"/>
    </source>
</evidence>
<feature type="chain" id="PRO_5043497754" description="F-box domain-containing protein" evidence="4">
    <location>
        <begin position="17"/>
        <end position="644"/>
    </location>
</feature>
<dbReference type="SUPFAM" id="SSF81383">
    <property type="entry name" value="F-box domain"/>
    <property type="match status" value="1"/>
</dbReference>
<dbReference type="EMBL" id="JALJOU010000077">
    <property type="protein sequence ID" value="KAK9825147.1"/>
    <property type="molecule type" value="Genomic_DNA"/>
</dbReference>
<dbReference type="Pfam" id="PF01546">
    <property type="entry name" value="Peptidase_M20"/>
    <property type="match status" value="1"/>
</dbReference>
<organism evidence="6 7">
    <name type="scientific">Elliptochloris bilobata</name>
    <dbReference type="NCBI Taxonomy" id="381761"/>
    <lineage>
        <taxon>Eukaryota</taxon>
        <taxon>Viridiplantae</taxon>
        <taxon>Chlorophyta</taxon>
        <taxon>core chlorophytes</taxon>
        <taxon>Trebouxiophyceae</taxon>
        <taxon>Trebouxiophyceae incertae sedis</taxon>
        <taxon>Elliptochloris clade</taxon>
        <taxon>Elliptochloris</taxon>
    </lineage>
</organism>
<dbReference type="SUPFAM" id="SSF53187">
    <property type="entry name" value="Zn-dependent exopeptidases"/>
    <property type="match status" value="1"/>
</dbReference>
<gene>
    <name evidence="6" type="ORF">WJX81_004830</name>
</gene>
<evidence type="ECO:0000313" key="6">
    <source>
        <dbReference type="EMBL" id="KAK9825147.1"/>
    </source>
</evidence>
<dbReference type="GO" id="GO:0046872">
    <property type="term" value="F:metal ion binding"/>
    <property type="evidence" value="ECO:0007669"/>
    <property type="project" value="UniProtKB-KW"/>
</dbReference>
<name>A0AAW1QUM2_9CHLO</name>
<evidence type="ECO:0000256" key="2">
    <source>
        <dbReference type="ARBA" id="ARBA00022723"/>
    </source>
</evidence>
<feature type="signal peptide" evidence="4">
    <location>
        <begin position="1"/>
        <end position="16"/>
    </location>
</feature>
<dbReference type="InterPro" id="IPR002933">
    <property type="entry name" value="Peptidase_M20"/>
</dbReference>
<evidence type="ECO:0000256" key="4">
    <source>
        <dbReference type="SAM" id="SignalP"/>
    </source>
</evidence>
<dbReference type="Proteomes" id="UP001445335">
    <property type="component" value="Unassembled WGS sequence"/>
</dbReference>
<keyword evidence="4" id="KW-0732">Signal</keyword>
<comment type="caution">
    <text evidence="6">The sequence shown here is derived from an EMBL/GenBank/DDBJ whole genome shotgun (WGS) entry which is preliminary data.</text>
</comment>
<evidence type="ECO:0000256" key="3">
    <source>
        <dbReference type="ARBA" id="ARBA00022801"/>
    </source>
</evidence>